<evidence type="ECO:0000256" key="2">
    <source>
        <dbReference type="ARBA" id="ARBA00023015"/>
    </source>
</evidence>
<evidence type="ECO:0000259" key="7">
    <source>
        <dbReference type="PROSITE" id="PS51360"/>
    </source>
</evidence>
<feature type="compositionally biased region" description="Basic and acidic residues" evidence="6">
    <location>
        <begin position="470"/>
        <end position="480"/>
    </location>
</feature>
<dbReference type="InterPro" id="IPR036128">
    <property type="entry name" value="Plus3-like_sf"/>
</dbReference>
<dbReference type="SUPFAM" id="SSF159042">
    <property type="entry name" value="Plus3-like"/>
    <property type="match status" value="1"/>
</dbReference>
<evidence type="ECO:0000256" key="3">
    <source>
        <dbReference type="ARBA" id="ARBA00023163"/>
    </source>
</evidence>
<evidence type="ECO:0000256" key="6">
    <source>
        <dbReference type="SAM" id="MobiDB-lite"/>
    </source>
</evidence>
<dbReference type="GO" id="GO:1990269">
    <property type="term" value="F:RNA polymerase II C-terminal domain phosphoserine binding"/>
    <property type="evidence" value="ECO:0007669"/>
    <property type="project" value="TreeGrafter"/>
</dbReference>
<evidence type="ECO:0000256" key="1">
    <source>
        <dbReference type="ARBA" id="ARBA00004123"/>
    </source>
</evidence>
<dbReference type="EMBL" id="BRXY01000038">
    <property type="protein sequence ID" value="GMH56092.1"/>
    <property type="molecule type" value="Genomic_DNA"/>
</dbReference>
<accession>A0A9W6ZRK0</accession>
<sequence>MPPKRKNASNSNAATKRPKKSSAPALDFGTDSSDSDSDDLSDSDSDEDEYNPEELILNEEDANYLEGLGEVEREAILADRYEKRQAEKEEEKAIKEQKRLMKESKGNKKKAKKKKVIVEESEEEEEVEEEEDKAEEEEEEEEEEEHVEDEDDQGSDEEADADQGASEPVEEETAQPNVTFEEFRDSKVIIKRNKLAMWLSEPFFKKLEGFYVRMGIGNDPQTNKPCYRICKVVGFEKTNPYKLPQSAFKKVIMTDIRLILEIGNDKKSFRMSQISNDPISAEDYSIWSKRLIGQRIAVPTFREIKRLKKRIDKIVNEYVATEEEIKQQIEDKAKLKPDAVLNVALKIEALKTDVIRHSDALGEAKLKLEKLKKANPRVDVDNMDLEDDVNDDEANEALKEIRKVLQDAKKASEDHSKAKAALEKLVQANSVRTADHALDEKVAGWASINAKARKNNKAADYNTFKDKKELEKKKGGKQEEYNPFARRPNKPKMLWAVGDSKKGERVTTYGEVKESKEGEEGEEAAALQVDHQGSQGEAKVAALSHQFSVNVDDVEAEEASLRKEQAKQNDETRERKGMSLIDYLKLKRAKA</sequence>
<dbReference type="PANTHER" id="PTHR13115">
    <property type="entry name" value="RNA POLYMERASE-ASSOCIATED PROTEIN RTF1 HOMOLOG"/>
    <property type="match status" value="1"/>
</dbReference>
<feature type="compositionally biased region" description="Acidic residues" evidence="6">
    <location>
        <begin position="33"/>
        <end position="62"/>
    </location>
</feature>
<evidence type="ECO:0000256" key="4">
    <source>
        <dbReference type="ARBA" id="ARBA00023242"/>
    </source>
</evidence>
<keyword evidence="3" id="KW-0804">Transcription</keyword>
<keyword evidence="4" id="KW-0539">Nucleus</keyword>
<feature type="region of interest" description="Disordered" evidence="6">
    <location>
        <begin position="470"/>
        <end position="492"/>
    </location>
</feature>
<feature type="region of interest" description="Disordered" evidence="6">
    <location>
        <begin position="1"/>
        <end position="62"/>
    </location>
</feature>
<feature type="coiled-coil region" evidence="5">
    <location>
        <begin position="304"/>
        <end position="331"/>
    </location>
</feature>
<dbReference type="GO" id="GO:0003677">
    <property type="term" value="F:DNA binding"/>
    <property type="evidence" value="ECO:0007669"/>
    <property type="project" value="InterPro"/>
</dbReference>
<dbReference type="Pfam" id="PF03126">
    <property type="entry name" value="Plus-3"/>
    <property type="match status" value="1"/>
</dbReference>
<name>A0A9W6ZRK0_9STRA</name>
<gene>
    <name evidence="8" type="ORF">TrST_g3029</name>
</gene>
<feature type="compositionally biased region" description="Basic and acidic residues" evidence="6">
    <location>
        <begin position="559"/>
        <end position="577"/>
    </location>
</feature>
<keyword evidence="5" id="KW-0175">Coiled coil</keyword>
<evidence type="ECO:0000313" key="8">
    <source>
        <dbReference type="EMBL" id="GMH56092.1"/>
    </source>
</evidence>
<feature type="compositionally biased region" description="Basic and acidic residues" evidence="6">
    <location>
        <begin position="82"/>
        <end position="106"/>
    </location>
</feature>
<dbReference type="PROSITE" id="PS51360">
    <property type="entry name" value="PLUS3"/>
    <property type="match status" value="1"/>
</dbReference>
<keyword evidence="2" id="KW-0805">Transcription regulation</keyword>
<comment type="caution">
    <text evidence="8">The sequence shown here is derived from an EMBL/GenBank/DDBJ whole genome shotgun (WGS) entry which is preliminary data.</text>
</comment>
<feature type="domain" description="Plus3" evidence="7">
    <location>
        <begin position="179"/>
        <end position="316"/>
    </location>
</feature>
<dbReference type="InterPro" id="IPR004343">
    <property type="entry name" value="Plus-3_dom"/>
</dbReference>
<comment type="subcellular location">
    <subcellularLocation>
        <location evidence="1">Nucleus</location>
    </subcellularLocation>
</comment>
<dbReference type="SMART" id="SM00719">
    <property type="entry name" value="Plus3"/>
    <property type="match status" value="1"/>
</dbReference>
<dbReference type="OrthoDB" id="166375at2759"/>
<dbReference type="GO" id="GO:0016593">
    <property type="term" value="C:Cdc73/Paf1 complex"/>
    <property type="evidence" value="ECO:0007669"/>
    <property type="project" value="TreeGrafter"/>
</dbReference>
<feature type="region of interest" description="Disordered" evidence="6">
    <location>
        <begin position="558"/>
        <end position="578"/>
    </location>
</feature>
<reference evidence="9" key="1">
    <citation type="journal article" date="2023" name="Commun. Biol.">
        <title>Genome analysis of Parmales, the sister group of diatoms, reveals the evolutionary specialization of diatoms from phago-mixotrophs to photoautotrophs.</title>
        <authorList>
            <person name="Ban H."/>
            <person name="Sato S."/>
            <person name="Yoshikawa S."/>
            <person name="Yamada K."/>
            <person name="Nakamura Y."/>
            <person name="Ichinomiya M."/>
            <person name="Sato N."/>
            <person name="Blanc-Mathieu R."/>
            <person name="Endo H."/>
            <person name="Kuwata A."/>
            <person name="Ogata H."/>
        </authorList>
    </citation>
    <scope>NUCLEOTIDE SEQUENCE [LARGE SCALE GENOMIC DNA]</scope>
    <source>
        <strain evidence="9">NIES 3701</strain>
    </source>
</reference>
<organism evidence="8 9">
    <name type="scientific">Triparma strigata</name>
    <dbReference type="NCBI Taxonomy" id="1606541"/>
    <lineage>
        <taxon>Eukaryota</taxon>
        <taxon>Sar</taxon>
        <taxon>Stramenopiles</taxon>
        <taxon>Ochrophyta</taxon>
        <taxon>Bolidophyceae</taxon>
        <taxon>Parmales</taxon>
        <taxon>Triparmaceae</taxon>
        <taxon>Triparma</taxon>
    </lineage>
</organism>
<feature type="region of interest" description="Disordered" evidence="6">
    <location>
        <begin position="82"/>
        <end position="178"/>
    </location>
</feature>
<evidence type="ECO:0000256" key="5">
    <source>
        <dbReference type="SAM" id="Coils"/>
    </source>
</evidence>
<dbReference type="Gene3D" id="3.90.70.200">
    <property type="entry name" value="Plus-3 domain"/>
    <property type="match status" value="1"/>
</dbReference>
<feature type="compositionally biased region" description="Acidic residues" evidence="6">
    <location>
        <begin position="119"/>
        <end position="161"/>
    </location>
</feature>
<proteinExistence type="predicted"/>
<dbReference type="Proteomes" id="UP001165085">
    <property type="component" value="Unassembled WGS sequence"/>
</dbReference>
<evidence type="ECO:0000313" key="9">
    <source>
        <dbReference type="Proteomes" id="UP001165085"/>
    </source>
</evidence>
<dbReference type="PANTHER" id="PTHR13115:SF8">
    <property type="entry name" value="RNA POLYMERASE-ASSOCIATED PROTEIN RTF1 HOMOLOG"/>
    <property type="match status" value="1"/>
</dbReference>
<dbReference type="AlphaFoldDB" id="A0A9W6ZRK0"/>
<keyword evidence="9" id="KW-1185">Reference proteome</keyword>
<feature type="coiled-coil region" evidence="5">
    <location>
        <begin position="391"/>
        <end position="428"/>
    </location>
</feature>
<protein>
    <recommendedName>
        <fullName evidence="7">Plus3 domain-containing protein</fullName>
    </recommendedName>
</protein>